<feature type="compositionally biased region" description="Basic and acidic residues" evidence="7">
    <location>
        <begin position="1286"/>
        <end position="1308"/>
    </location>
</feature>
<feature type="compositionally biased region" description="Polar residues" evidence="7">
    <location>
        <begin position="179"/>
        <end position="191"/>
    </location>
</feature>
<evidence type="ECO:0000256" key="5">
    <source>
        <dbReference type="ARBA" id="ARBA00023242"/>
    </source>
</evidence>
<dbReference type="GO" id="GO:0003712">
    <property type="term" value="F:transcription coregulator activity"/>
    <property type="evidence" value="ECO:0007669"/>
    <property type="project" value="TreeGrafter"/>
</dbReference>
<keyword evidence="2" id="KW-0547">Nucleotide-binding</keyword>
<dbReference type="Proteomes" id="UP000653454">
    <property type="component" value="Unassembled WGS sequence"/>
</dbReference>
<dbReference type="CDD" id="cd03428">
    <property type="entry name" value="NUDIX_Ap4A_Nudt2"/>
    <property type="match status" value="1"/>
</dbReference>
<proteinExistence type="predicted"/>
<dbReference type="GO" id="GO:0006355">
    <property type="term" value="P:regulation of DNA-templated transcription"/>
    <property type="evidence" value="ECO:0007669"/>
    <property type="project" value="TreeGrafter"/>
</dbReference>
<feature type="compositionally biased region" description="Basic and acidic residues" evidence="7">
    <location>
        <begin position="413"/>
        <end position="424"/>
    </location>
</feature>
<dbReference type="Pfam" id="PF00293">
    <property type="entry name" value="NUDIX"/>
    <property type="match status" value="1"/>
</dbReference>
<feature type="region of interest" description="Disordered" evidence="7">
    <location>
        <begin position="1"/>
        <end position="53"/>
    </location>
</feature>
<dbReference type="EMBL" id="CAJHNJ030000070">
    <property type="protein sequence ID" value="CAG9133938.1"/>
    <property type="molecule type" value="Genomic_DNA"/>
</dbReference>
<dbReference type="PANTHER" id="PTHR16088">
    <property type="entry name" value="YY1 ASSOCIATED PROTEIN-RELATED"/>
    <property type="match status" value="1"/>
</dbReference>
<sequence>MDKPRIKSETGVSGKTTQDSEVSPRTKTRGRAKKRKRISSSSSTDTLPPNTQEVEKNLQAAALKNNLDEASVKKILKKVVTNDHVLALVKLREEEEEEEAKLTPKLTRAKAKERTKPTKSLEPWDLDNLALTPIKHIPVKTRPEVTALIAQELPEDEDDDEYKPAPDENVSDDDHTESDMTFSDVDSQPRTPATPRVPASPTPAGDGVFKVPQEIKTPARRRLEVEEDATIALRTRSKLSLSATPIEHIESSFVPPDELPKADVDDLWNNFLEECLNPASLSRNEDDDEADPEYNVAADPDAHDEDEEALESSIIKISKKELNDLVNELFNIMPGDLSGKEIANSSNVDNSISFTIDSNNATWEGKQEVPSDEEKDMEKDGLSCRTKHIFSMGKCEPYEEDRLVINEDYDESVNEKTDNNKDESGSAQPAGVRVQISESCEEEDPRAPPLLLRRPPPDPVCTVRYDEPVQMLPEQYLLLQQQLRMHVQLCAGNFLLLYVHPEQWKYAPAYKEYLEALHTMCDKNRESVANVCNLRPAVELIHSWEKTVSENTPENMEMVKFMQDEVEKGRARFAQNSTYSGSFHPTVQQVIANSSVFLYPHLLPPTPYRCEELKRQGYLKSEDELIVLGLDQFWQYLEQNKELFPRRIVKARGRWGLSRAVQLTCKYMMPWVTARSLMSHIQRLRQINDSGNAIVLHKEWFPRRIVKARGRWGLSRAAQLTCKYMTPRLTARSLMSHIQRLRQINHTGNAIVRYFKKHEIVPVKHRLLSYNEKLTLYDQPAAELPTIWLRYVAKTSKQARVYMRSRKYQSMKEPEGIDLDVQGLDSKPVKTKLPNDFTKKITCKRSNYEPKENNAPIIDIHINLPNTPIDQITAKSNKDIPASNQNPPKSNANVLKTVAILPKTQPQIALNTAPPLYSLVETTKGAFLMPVVPLIPSNGITNTSVTTMSQPISTPKVTEPVKSNVDKPKKENVVQKPTVVQVKVGKQKDEPVFLLEPLGSGEIQYSEHCKCCQLMRRIKTTRQKTILEYFKGTKENRAKCPCNSVQSPKVTNRLRMLLRNFKSNYECAWLQMTTKLGEMKEKSNENKSRCDNRLQSALCGGDEVKTNDVDDLAFAAKFILKLLSRLSKVDKLRENVHNLFKKLDPDIEPPILLAQELRGTLDEEFKDLFKDFTAFLTADQAEAMDVYKDYFVQNCVSPLIKKIEEQVPDPSQRLAILDKIHTVLSTDKQESCDICHEIMSCTTQHPRLSQYVFTLFPHTRKMRVLRSSQRLANGKAAEETQPITSERADDTQELDRSLADYEADHSDTGEEDDDDKDEDYIPDEELTSSNKATFKRPNSENCKQEQADEIEINEEAIDCMEHETDEQDKEVSDKGIEEEVENVVIKIKEEKQDDPMDTEADVTISKTEASDDSSDMSMMVMSDDEPIKTEQLDWKKEEDKTILEILRDHISLIERKDLASLLRRNDVLRILEYRLEKRSVLEIRHVDPGESDWETALRETKEEAGLSEQDLEIYKDISKTLAYKVNGKPKTVVYWLAKLKDPDQKVTLSDEHQDLKWLEMKQAQDISGFEDMKNLLADFNEKAKIFL</sequence>
<feature type="region of interest" description="Disordered" evidence="7">
    <location>
        <begin position="1267"/>
        <end position="1346"/>
    </location>
</feature>
<evidence type="ECO:0000313" key="9">
    <source>
        <dbReference type="EMBL" id="CAG9133938.1"/>
    </source>
</evidence>
<dbReference type="PANTHER" id="PTHR16088:SF3">
    <property type="entry name" value="GON-4-LIKE PROTEIN"/>
    <property type="match status" value="1"/>
</dbReference>
<dbReference type="SUPFAM" id="SSF55811">
    <property type="entry name" value="Nudix"/>
    <property type="match status" value="1"/>
</dbReference>
<keyword evidence="5" id="KW-0539">Nucleus</keyword>
<evidence type="ECO:0000256" key="1">
    <source>
        <dbReference type="ARBA" id="ARBA00018911"/>
    </source>
</evidence>
<keyword evidence="3" id="KW-0805">Transcription regulation</keyword>
<evidence type="ECO:0000256" key="6">
    <source>
        <dbReference type="ARBA" id="ARBA00032644"/>
    </source>
</evidence>
<feature type="region of interest" description="Disordered" evidence="7">
    <location>
        <begin position="1392"/>
        <end position="1417"/>
    </location>
</feature>
<dbReference type="GO" id="GO:0000166">
    <property type="term" value="F:nucleotide binding"/>
    <property type="evidence" value="ECO:0007669"/>
    <property type="project" value="UniProtKB-KW"/>
</dbReference>
<protein>
    <recommendedName>
        <fullName evidence="1">Bis(5'-nucleosyl)-tetraphosphatase [asymmetrical]</fullName>
    </recommendedName>
    <alternativeName>
        <fullName evidence="6">Diadenosine 5',5'''-P1,P4-tetraphosphate asymmetrical hydrolase</fullName>
    </alternativeName>
</protein>
<evidence type="ECO:0000256" key="2">
    <source>
        <dbReference type="ARBA" id="ARBA00022741"/>
    </source>
</evidence>
<organism evidence="9 10">
    <name type="scientific">Plutella xylostella</name>
    <name type="common">Diamondback moth</name>
    <name type="synonym">Plutella maculipennis</name>
    <dbReference type="NCBI Taxonomy" id="51655"/>
    <lineage>
        <taxon>Eukaryota</taxon>
        <taxon>Metazoa</taxon>
        <taxon>Ecdysozoa</taxon>
        <taxon>Arthropoda</taxon>
        <taxon>Hexapoda</taxon>
        <taxon>Insecta</taxon>
        <taxon>Pterygota</taxon>
        <taxon>Neoptera</taxon>
        <taxon>Endopterygota</taxon>
        <taxon>Lepidoptera</taxon>
        <taxon>Glossata</taxon>
        <taxon>Ditrysia</taxon>
        <taxon>Yponomeutoidea</taxon>
        <taxon>Plutellidae</taxon>
        <taxon>Plutella</taxon>
    </lineage>
</organism>
<accession>A0A8S4G4M2</accession>
<feature type="domain" description="Nudix hydrolase" evidence="8">
    <location>
        <begin position="1435"/>
        <end position="1582"/>
    </location>
</feature>
<dbReference type="InterPro" id="IPR015797">
    <property type="entry name" value="NUDIX_hydrolase-like_dom_sf"/>
</dbReference>
<evidence type="ECO:0000256" key="7">
    <source>
        <dbReference type="SAM" id="MobiDB-lite"/>
    </source>
</evidence>
<evidence type="ECO:0000259" key="8">
    <source>
        <dbReference type="PROSITE" id="PS51462"/>
    </source>
</evidence>
<evidence type="ECO:0000313" key="10">
    <source>
        <dbReference type="Proteomes" id="UP000653454"/>
    </source>
</evidence>
<feature type="compositionally biased region" description="Polar residues" evidence="7">
    <location>
        <begin position="10"/>
        <end position="23"/>
    </location>
</feature>
<dbReference type="InterPro" id="IPR052435">
    <property type="entry name" value="YY1-Transcr_Regul"/>
</dbReference>
<feature type="region of interest" description="Disordered" evidence="7">
    <location>
        <begin position="93"/>
        <end position="119"/>
    </location>
</feature>
<dbReference type="PRINTS" id="PR01405">
    <property type="entry name" value="TETRPHPHTASE"/>
</dbReference>
<gene>
    <name evidence="9" type="ORF">PLXY2_LOCUS12175</name>
</gene>
<feature type="region of interest" description="Disordered" evidence="7">
    <location>
        <begin position="279"/>
        <end position="309"/>
    </location>
</feature>
<comment type="caution">
    <text evidence="9">The sequence shown here is derived from an EMBL/GenBank/DDBJ whole genome shotgun (WGS) entry which is preliminary data.</text>
</comment>
<dbReference type="PROSITE" id="PS51462">
    <property type="entry name" value="NUDIX"/>
    <property type="match status" value="1"/>
</dbReference>
<name>A0A8S4G4M2_PLUXY</name>
<dbReference type="GO" id="GO:0008796">
    <property type="term" value="F:bis(5'-nucleosyl)-tetraphosphatase activity"/>
    <property type="evidence" value="ECO:0007669"/>
    <property type="project" value="InterPro"/>
</dbReference>
<evidence type="ECO:0000256" key="3">
    <source>
        <dbReference type="ARBA" id="ARBA00023015"/>
    </source>
</evidence>
<feature type="compositionally biased region" description="Acidic residues" evidence="7">
    <location>
        <begin position="1309"/>
        <end position="1326"/>
    </location>
</feature>
<keyword evidence="4" id="KW-0804">Transcription</keyword>
<dbReference type="GO" id="GO:0005634">
    <property type="term" value="C:nucleus"/>
    <property type="evidence" value="ECO:0007669"/>
    <property type="project" value="TreeGrafter"/>
</dbReference>
<keyword evidence="10" id="KW-1185">Reference proteome</keyword>
<dbReference type="InterPro" id="IPR000086">
    <property type="entry name" value="NUDIX_hydrolase_dom"/>
</dbReference>
<feature type="region of interest" description="Disordered" evidence="7">
    <location>
        <begin position="146"/>
        <end position="222"/>
    </location>
</feature>
<dbReference type="InterPro" id="IPR003565">
    <property type="entry name" value="Tetra_PHTase"/>
</dbReference>
<evidence type="ECO:0000256" key="4">
    <source>
        <dbReference type="ARBA" id="ARBA00023163"/>
    </source>
</evidence>
<feature type="region of interest" description="Disordered" evidence="7">
    <location>
        <begin position="412"/>
        <end position="455"/>
    </location>
</feature>
<reference evidence="9" key="1">
    <citation type="submission" date="2020-11" db="EMBL/GenBank/DDBJ databases">
        <authorList>
            <person name="Whiteford S."/>
        </authorList>
    </citation>
    <scope>NUCLEOTIDE SEQUENCE</scope>
</reference>
<dbReference type="Gene3D" id="3.90.79.10">
    <property type="entry name" value="Nucleoside Triphosphate Pyrophosphohydrolase"/>
    <property type="match status" value="1"/>
</dbReference>
<feature type="compositionally biased region" description="Basic residues" evidence="7">
    <location>
        <begin position="26"/>
        <end position="38"/>
    </location>
</feature>